<name>I1CW05_RHIO9</name>
<dbReference type="eggNOG" id="ENOG502TA7T">
    <property type="taxonomic scope" value="Eukaryota"/>
</dbReference>
<dbReference type="RefSeq" id="XP_067528031.1">
    <property type="nucleotide sequence ID" value="XM_067671930.1"/>
</dbReference>
<sequence>MSQATSYPCNLCKRFVGVTFAKLQLHQIRGGCMSHFIREHRAGELSLQNSTLETTSNDDYDNDADTNIDVDVDVDVGMESMSNVSVGSVASSLADNAVVYEYTGSSLQLSAVEKAAVELTRLADQHGVNRQFKRDMMNTINKTLLSKISDDALNGRLIKNDDANILFCTNENCQLPRYRKHEQALALRQAGVDLNDESFPSFIAVQQMAVVSVGAALAQMMLDEDKRELFKYRAEQDCTHEDGVYRDIFDGKVYQDFLFNQQQLFQDDSDIGIVLHTRHHMITLAIIPGPSKPDNIMSFLRPIVDEIRSLGNNGFRVLKDNNVIYKGKVHLMGVMGDIPGVADLMNHAGHMAYHGCRICDVRGVSDGARYFLHNGNIRSKESLVHGDPMHLIGRGIGHLIFNILNASCNESYIIESGSSYSFRLKNPLRRTNGMAIVQRQMEVCASKVPQIFEGSFHASFGRYRAVDWQNFLCVIVPNIILPYLVEYEAKKALMCLINGCNLALRRTLKEEDVKKMESDVETWHKYLRDQINVGNLSVKVFTANNHYLGHLGHMTRQLGPIKNYSCRSTERTIKEFANKIKSTTKPGVNSSNVLLNIVNLQQYGITTSLANNDQVNADQSSPVSFVSHPSGNDQFPQLWDPADEAYLLSNGVITPDLRDQDLVVALRSYYRRLYGDQSIIDIGTNSILFAERLWTDSIVISSLSYRKKKRLTTAADNFVLFEAGRYRSLRKCWFVGEVYTYFQHTYDDQVRFLAVVDVMKNHKLDQFNIPMVEKDVERKHFAVLDVADILECVGLLQYSATKNKFKVIWPYMRYDDKVGGRHDGMLSDL</sequence>
<dbReference type="Proteomes" id="UP000009138">
    <property type="component" value="Unassembled WGS sequence"/>
</dbReference>
<organism evidence="1 2">
    <name type="scientific">Rhizopus delemar (strain RA 99-880 / ATCC MYA-4621 / FGSC 9543 / NRRL 43880)</name>
    <name type="common">Mucormycosis agent</name>
    <name type="synonym">Rhizopus arrhizus var. delemar</name>
    <dbReference type="NCBI Taxonomy" id="246409"/>
    <lineage>
        <taxon>Eukaryota</taxon>
        <taxon>Fungi</taxon>
        <taxon>Fungi incertae sedis</taxon>
        <taxon>Mucoromycota</taxon>
        <taxon>Mucoromycotina</taxon>
        <taxon>Mucoromycetes</taxon>
        <taxon>Mucorales</taxon>
        <taxon>Mucorineae</taxon>
        <taxon>Rhizopodaceae</taxon>
        <taxon>Rhizopus</taxon>
    </lineage>
</organism>
<evidence type="ECO:0000313" key="2">
    <source>
        <dbReference type="Proteomes" id="UP000009138"/>
    </source>
</evidence>
<reference evidence="1 2" key="1">
    <citation type="journal article" date="2009" name="PLoS Genet.">
        <title>Genomic analysis of the basal lineage fungus Rhizopus oryzae reveals a whole-genome duplication.</title>
        <authorList>
            <person name="Ma L.-J."/>
            <person name="Ibrahim A.S."/>
            <person name="Skory C."/>
            <person name="Grabherr M.G."/>
            <person name="Burger G."/>
            <person name="Butler M."/>
            <person name="Elias M."/>
            <person name="Idnurm A."/>
            <person name="Lang B.F."/>
            <person name="Sone T."/>
            <person name="Abe A."/>
            <person name="Calvo S.E."/>
            <person name="Corrochano L.M."/>
            <person name="Engels R."/>
            <person name="Fu J."/>
            <person name="Hansberg W."/>
            <person name="Kim J.-M."/>
            <person name="Kodira C.D."/>
            <person name="Koehrsen M.J."/>
            <person name="Liu B."/>
            <person name="Miranda-Saavedra D."/>
            <person name="O'Leary S."/>
            <person name="Ortiz-Castellanos L."/>
            <person name="Poulter R."/>
            <person name="Rodriguez-Romero J."/>
            <person name="Ruiz-Herrera J."/>
            <person name="Shen Y.-Q."/>
            <person name="Zeng Q."/>
            <person name="Galagan J."/>
            <person name="Birren B.W."/>
            <person name="Cuomo C.A."/>
            <person name="Wickes B.L."/>
        </authorList>
    </citation>
    <scope>NUCLEOTIDE SEQUENCE [LARGE SCALE GENOMIC DNA]</scope>
    <source>
        <strain evidence="2">RA 99-880 / ATCC MYA-4621 / FGSC 9543 / NRRL 43880</strain>
    </source>
</reference>
<dbReference type="OMA" id="DIMMEIT"/>
<keyword evidence="2" id="KW-1185">Reference proteome</keyword>
<dbReference type="GeneID" id="93624311"/>
<protein>
    <submittedName>
        <fullName evidence="1">Uncharacterized protein</fullName>
    </submittedName>
</protein>
<dbReference type="EMBL" id="GG669523">
    <property type="protein sequence ID" value="EIE92635.1"/>
    <property type="molecule type" value="Genomic_DNA"/>
</dbReference>
<dbReference type="STRING" id="246409.I1CW05"/>
<evidence type="ECO:0000313" key="1">
    <source>
        <dbReference type="EMBL" id="EIE92635.1"/>
    </source>
</evidence>
<dbReference type="AlphaFoldDB" id="I1CW05"/>
<accession>I1CW05</accession>
<dbReference type="InParanoid" id="I1CW05"/>
<gene>
    <name evidence="1" type="ORF">RO3G_17346</name>
</gene>
<dbReference type="VEuPathDB" id="FungiDB:RO3G_17346"/>
<proteinExistence type="predicted"/>